<dbReference type="PANTHER" id="PTHR45176">
    <property type="entry name" value="TRANSDUCIN FAMILY PROTEIN / WD-40 REPEAT FAMILY PROTEIN-RELATED"/>
    <property type="match status" value="1"/>
</dbReference>
<dbReference type="EMBL" id="QGKV02000759">
    <property type="protein sequence ID" value="KAF3563436.1"/>
    <property type="molecule type" value="Genomic_DNA"/>
</dbReference>
<dbReference type="AlphaFoldDB" id="A0A3N6Q8U7"/>
<keyword evidence="3" id="KW-1185">Reference proteome</keyword>
<dbReference type="EMBL" id="QGKY02001015">
    <property type="protein sequence ID" value="KAF2576631.1"/>
    <property type="molecule type" value="Genomic_DNA"/>
</dbReference>
<reference evidence="1" key="1">
    <citation type="submission" date="2019-12" db="EMBL/GenBank/DDBJ databases">
        <title>Genome sequencing and annotation of Brassica cretica.</title>
        <authorList>
            <person name="Studholme D.J."/>
            <person name="Sarris P.F."/>
        </authorList>
    </citation>
    <scope>NUCLEOTIDE SEQUENCE</scope>
    <source>
        <strain evidence="1">PFS-102/07</strain>
        <tissue evidence="1">Leaf</tissue>
    </source>
</reference>
<gene>
    <name evidence="2" type="ORF">DY000_02012074</name>
    <name evidence="1" type="ORF">F2Q70_00001058</name>
</gene>
<sequence length="227" mass="25512">MGAVSMLFSIPVAMRHERSAEGLAGDEETGDFGYTSLYGQLPDYDKKRTESVESLATPFVSSERPWETIFSGSTLNFPPLQKLCGEFFESLMEKRTVVVEWVMIYTKKLKRSVRPCKRCVEGLLTVAGYFVAKKGMETKLKRRLHVVFHCSNICFVNGLSFSSQGVAFSSSVWFSSERLFYFSPRIYGTKLRQGSKVLNLWYTARVSSAFECVDASEILASGGDISF</sequence>
<evidence type="ECO:0000313" key="2">
    <source>
        <dbReference type="EMBL" id="KAF3563436.1"/>
    </source>
</evidence>
<name>A0A3N6Q8U7_BRACR</name>
<evidence type="ECO:0000313" key="1">
    <source>
        <dbReference type="EMBL" id="KAF2576631.1"/>
    </source>
</evidence>
<comment type="caution">
    <text evidence="1">The sequence shown here is derived from an EMBL/GenBank/DDBJ whole genome shotgun (WGS) entry which is preliminary data.</text>
</comment>
<dbReference type="OrthoDB" id="4096at2759"/>
<protein>
    <submittedName>
        <fullName evidence="1">Uncharacterized protein</fullName>
    </submittedName>
</protein>
<accession>A0A3N6Q8U7</accession>
<proteinExistence type="predicted"/>
<dbReference type="Proteomes" id="UP000266723">
    <property type="component" value="Unassembled WGS sequence"/>
</dbReference>
<evidence type="ECO:0000313" key="3">
    <source>
        <dbReference type="Proteomes" id="UP000266723"/>
    </source>
</evidence>
<reference evidence="2" key="2">
    <citation type="submission" date="2019-12" db="EMBL/GenBank/DDBJ databases">
        <authorList>
            <person name="Studholme D.J."/>
            <person name="Sarris P."/>
        </authorList>
    </citation>
    <scope>NUCLEOTIDE SEQUENCE</scope>
    <source>
        <strain evidence="2">PFS-1207/04</strain>
        <tissue evidence="2">Leaf</tissue>
    </source>
</reference>
<dbReference type="PANTHER" id="PTHR45176:SF1">
    <property type="entry name" value="TRANSDUCIN FAMILY PROTEIN _ WD-40 REPEAT FAMILY PROTEIN-RELATED"/>
    <property type="match status" value="1"/>
</dbReference>
<reference evidence="2 3" key="3">
    <citation type="journal article" date="2020" name="BMC Genomics">
        <title>Intraspecific diversification of the crop wild relative Brassica cretica Lam. using demographic model selection.</title>
        <authorList>
            <person name="Kioukis A."/>
            <person name="Michalopoulou V.A."/>
            <person name="Briers L."/>
            <person name="Pirintsos S."/>
            <person name="Studholme D.J."/>
            <person name="Pavlidis P."/>
            <person name="Sarris P.F."/>
        </authorList>
    </citation>
    <scope>NUCLEOTIDE SEQUENCE [LARGE SCALE GENOMIC DNA]</scope>
    <source>
        <strain evidence="3">cv. PFS-1207/04</strain>
        <strain evidence="2">PFS-1207/04</strain>
    </source>
</reference>
<organism evidence="1">
    <name type="scientific">Brassica cretica</name>
    <name type="common">Mustard</name>
    <dbReference type="NCBI Taxonomy" id="69181"/>
    <lineage>
        <taxon>Eukaryota</taxon>
        <taxon>Viridiplantae</taxon>
        <taxon>Streptophyta</taxon>
        <taxon>Embryophyta</taxon>
        <taxon>Tracheophyta</taxon>
        <taxon>Spermatophyta</taxon>
        <taxon>Magnoliopsida</taxon>
        <taxon>eudicotyledons</taxon>
        <taxon>Gunneridae</taxon>
        <taxon>Pentapetalae</taxon>
        <taxon>rosids</taxon>
        <taxon>malvids</taxon>
        <taxon>Brassicales</taxon>
        <taxon>Brassicaceae</taxon>
        <taxon>Brassiceae</taxon>
        <taxon>Brassica</taxon>
    </lineage>
</organism>